<dbReference type="EMBL" id="FP929056">
    <property type="protein sequence ID" value="CBL28823.1"/>
    <property type="molecule type" value="Genomic_DNA"/>
</dbReference>
<evidence type="ECO:0000313" key="1">
    <source>
        <dbReference type="EMBL" id="CBL28823.1"/>
    </source>
</evidence>
<keyword evidence="2" id="KW-1185">Reference proteome</keyword>
<sequence length="43" mass="4925">MAGRRVDVIAAKFDVQQLVVLQDKYFLDDLQRQLAGLDLYISV</sequence>
<reference evidence="2" key="1">
    <citation type="submission" date="2010-03" db="EMBL/GenBank/DDBJ databases">
        <title>The genome sequence of Synergistetes sp. SGP1.</title>
        <authorList>
            <consortium name="metaHIT consortium -- http://www.metahit.eu/"/>
            <person name="Pajon A."/>
            <person name="Turner K."/>
            <person name="Parkhill J."/>
            <person name="Wade W."/>
            <person name="Vartoukian S."/>
        </authorList>
    </citation>
    <scope>NUCLEOTIDE SEQUENCE [LARGE SCALE GENOMIC DNA]</scope>
    <source>
        <strain evidence="2">SGP1</strain>
    </source>
</reference>
<dbReference type="Proteomes" id="UP000008957">
    <property type="component" value="Chromosome"/>
</dbReference>
<protein>
    <submittedName>
        <fullName evidence="1">Uncharacterized protein</fullName>
    </submittedName>
</protein>
<proteinExistence type="predicted"/>
<organism evidence="1 2">
    <name type="scientific">Fretibacterium fastidiosum</name>
    <dbReference type="NCBI Taxonomy" id="651822"/>
    <lineage>
        <taxon>Bacteria</taxon>
        <taxon>Thermotogati</taxon>
        <taxon>Synergistota</taxon>
        <taxon>Synergistia</taxon>
        <taxon>Synergistales</taxon>
        <taxon>Aminobacteriaceae</taxon>
        <taxon>Fretibacterium</taxon>
    </lineage>
</organism>
<dbReference type="KEGG" id="sbr:SY1_20480"/>
<dbReference type="AlphaFoldDB" id="A0AB94IYC1"/>
<accession>A0AB94IYC1</accession>
<gene>
    <name evidence="1" type="ORF">SY1_20480</name>
</gene>
<name>A0AB94IYC1_9BACT</name>
<reference evidence="1 2" key="2">
    <citation type="submission" date="2010-03" db="EMBL/GenBank/DDBJ databases">
        <authorList>
            <person name="Pajon A."/>
        </authorList>
    </citation>
    <scope>NUCLEOTIDE SEQUENCE [LARGE SCALE GENOMIC DNA]</scope>
    <source>
        <strain evidence="1 2">SGP1</strain>
    </source>
</reference>
<evidence type="ECO:0000313" key="2">
    <source>
        <dbReference type="Proteomes" id="UP000008957"/>
    </source>
</evidence>